<organism evidence="2 3">
    <name type="scientific">Zoarces viviparus</name>
    <name type="common">Viviparous eelpout</name>
    <name type="synonym">Blennius viviparus</name>
    <dbReference type="NCBI Taxonomy" id="48416"/>
    <lineage>
        <taxon>Eukaryota</taxon>
        <taxon>Metazoa</taxon>
        <taxon>Chordata</taxon>
        <taxon>Craniata</taxon>
        <taxon>Vertebrata</taxon>
        <taxon>Euteleostomi</taxon>
        <taxon>Actinopterygii</taxon>
        <taxon>Neopterygii</taxon>
        <taxon>Teleostei</taxon>
        <taxon>Neoteleostei</taxon>
        <taxon>Acanthomorphata</taxon>
        <taxon>Eupercaria</taxon>
        <taxon>Perciformes</taxon>
        <taxon>Cottioidei</taxon>
        <taxon>Zoarcales</taxon>
        <taxon>Zoarcidae</taxon>
        <taxon>Zoarcinae</taxon>
        <taxon>Zoarces</taxon>
    </lineage>
</organism>
<feature type="chain" id="PRO_5043598149" description="Kisspeptin 1" evidence="1">
    <location>
        <begin position="21"/>
        <end position="99"/>
    </location>
</feature>
<comment type="caution">
    <text evidence="2">The sequence shown here is derived from an EMBL/GenBank/DDBJ whole genome shotgun (WGS) entry which is preliminary data.</text>
</comment>
<reference evidence="2 3" key="1">
    <citation type="journal article" date="2024" name="Genome Biol. Evol.">
        <title>Chromosome-level genome assembly of the viviparous eelpout Zoarces viviparus.</title>
        <authorList>
            <person name="Fuhrmann N."/>
            <person name="Brasseur M.V."/>
            <person name="Bakowski C.E."/>
            <person name="Podsiadlowski L."/>
            <person name="Prost S."/>
            <person name="Krehenwinkel H."/>
            <person name="Mayer C."/>
        </authorList>
    </citation>
    <scope>NUCLEOTIDE SEQUENCE [LARGE SCALE GENOMIC DNA]</scope>
    <source>
        <strain evidence="2">NO-MEL_2022_Ind0_liver</strain>
    </source>
</reference>
<dbReference type="EMBL" id="JBCEZU010000111">
    <property type="protein sequence ID" value="KAK9528374.1"/>
    <property type="molecule type" value="Genomic_DNA"/>
</dbReference>
<evidence type="ECO:0000313" key="2">
    <source>
        <dbReference type="EMBL" id="KAK9528374.1"/>
    </source>
</evidence>
<name>A0AAW1F088_ZOAVI</name>
<keyword evidence="1" id="KW-0732">Signal</keyword>
<dbReference type="Proteomes" id="UP001488805">
    <property type="component" value="Unassembled WGS sequence"/>
</dbReference>
<dbReference type="AlphaFoldDB" id="A0AAW1F088"/>
<evidence type="ECO:0000313" key="3">
    <source>
        <dbReference type="Proteomes" id="UP001488805"/>
    </source>
</evidence>
<evidence type="ECO:0008006" key="4">
    <source>
        <dbReference type="Google" id="ProtNLM"/>
    </source>
</evidence>
<proteinExistence type="predicted"/>
<sequence>MMALLIVALMMAALSTEVYTAYYSEDQKILKALKDLSHASIPPSAKNSGNLPADEVHSAEGKFPRTVWWMSKVVLPQTIRKRQDVSSYNLNSFGLRYGK</sequence>
<keyword evidence="3" id="KW-1185">Reference proteome</keyword>
<accession>A0AAW1F088</accession>
<protein>
    <recommendedName>
        <fullName evidence="4">Kisspeptin 1</fullName>
    </recommendedName>
</protein>
<feature type="signal peptide" evidence="1">
    <location>
        <begin position="1"/>
        <end position="20"/>
    </location>
</feature>
<evidence type="ECO:0000256" key="1">
    <source>
        <dbReference type="SAM" id="SignalP"/>
    </source>
</evidence>
<gene>
    <name evidence="2" type="ORF">VZT92_012540</name>
</gene>